<dbReference type="AlphaFoldDB" id="I3E7E6"/>
<dbReference type="Pfam" id="PF00149">
    <property type="entry name" value="Metallophos"/>
    <property type="match status" value="1"/>
</dbReference>
<dbReference type="SUPFAM" id="SSF56300">
    <property type="entry name" value="Metallo-dependent phosphatases"/>
    <property type="match status" value="1"/>
</dbReference>
<dbReference type="STRING" id="796606.BMMGA3_04025"/>
<dbReference type="OrthoDB" id="9773856at2"/>
<evidence type="ECO:0000259" key="2">
    <source>
        <dbReference type="Pfam" id="PF00149"/>
    </source>
</evidence>
<organism evidence="3 4">
    <name type="scientific">Bacillus methanolicus (strain MGA3 / ATCC 53907)</name>
    <dbReference type="NCBI Taxonomy" id="796606"/>
    <lineage>
        <taxon>Bacteria</taxon>
        <taxon>Bacillati</taxon>
        <taxon>Bacillota</taxon>
        <taxon>Bacilli</taxon>
        <taxon>Bacillales</taxon>
        <taxon>Bacillaceae</taxon>
        <taxon>Bacillus</taxon>
    </lineage>
</organism>
<dbReference type="GO" id="GO:0016787">
    <property type="term" value="F:hydrolase activity"/>
    <property type="evidence" value="ECO:0007669"/>
    <property type="project" value="UniProtKB-KW"/>
</dbReference>
<dbReference type="Gene3D" id="3.60.21.10">
    <property type="match status" value="1"/>
</dbReference>
<proteinExistence type="predicted"/>
<dbReference type="InterPro" id="IPR041796">
    <property type="entry name" value="Mre11_N"/>
</dbReference>
<dbReference type="CDD" id="cd00840">
    <property type="entry name" value="MPP_Mre11_N"/>
    <property type="match status" value="1"/>
</dbReference>
<name>I3E7E6_BACMM</name>
<sequence>MKEVTFIHAADLHLDSPMTGLKHLPKQIFQRLQESTFHAFRRLIDAALTFNVDFVILAGDLYDGENRSLRAQTRFRKEMERLLERNIPVYIVHGNHDHLGGMWPHFQMPDNVHIFKEHVESKDFQKSDGTTVRLYGFSYPDRHVFDRMITQYKREEGADFHIGILHGYHEGSSNHGKYAPFHLKELLEKQFDYWALGHIHKRSILSEFPPVLYPGNIQGRNKKETGIKGCYFVSLTEHDASLRFVETSDVIWEDVKTDAEHIDSVHELYEFCRKTMEEYRREGIGTLLHLSLTNVKIDGMHTQLSEWLELFQEEEKDESSFVWPVKIEVEEKVNWERSKLTLEADFYRELFEAIDEYRDIEECLSPLYQHPNARKYLNALDEYESARLKKEAEDLLIRSLLRKEAFE</sequence>
<dbReference type="RefSeq" id="WP_004433373.1">
    <property type="nucleotide sequence ID" value="NZ_ADWW01000002.1"/>
</dbReference>
<dbReference type="InterPro" id="IPR004843">
    <property type="entry name" value="Calcineurin-like_PHP"/>
</dbReference>
<dbReference type="EMBL" id="CP007739">
    <property type="protein sequence ID" value="AIE59245.1"/>
    <property type="molecule type" value="Genomic_DNA"/>
</dbReference>
<keyword evidence="4" id="KW-1185">Reference proteome</keyword>
<protein>
    <submittedName>
        <fullName evidence="3">Putative metallophosphoesterase YhaO</fullName>
    </submittedName>
</protein>
<dbReference type="Proteomes" id="UP000027602">
    <property type="component" value="Chromosome"/>
</dbReference>
<evidence type="ECO:0000256" key="1">
    <source>
        <dbReference type="ARBA" id="ARBA00022801"/>
    </source>
</evidence>
<dbReference type="InterPro" id="IPR050535">
    <property type="entry name" value="DNA_Repair-Maintenance_Comp"/>
</dbReference>
<reference evidence="3 4" key="1">
    <citation type="journal article" date="2015" name="BMC Genomics">
        <title>Transcriptome analysis of thermophilic methylotrophic Bacillus methanolicus MGA3 using RNA-sequencing provides detailed insights into its previously uncharted transcriptional landscape.</title>
        <authorList>
            <person name="Irla M."/>
            <person name="Neshat A."/>
            <person name="Brautaset T."/>
            <person name="Ruckert C."/>
            <person name="Kalinowski J."/>
            <person name="Wendisch V.F."/>
        </authorList>
    </citation>
    <scope>NUCLEOTIDE SEQUENCE [LARGE SCALE GENOMIC DNA]</scope>
    <source>
        <strain evidence="4">MGA3 / ATCC 53907</strain>
    </source>
</reference>
<dbReference type="PANTHER" id="PTHR30337">
    <property type="entry name" value="COMPONENT OF ATP-DEPENDENT DSDNA EXONUCLEASE"/>
    <property type="match status" value="1"/>
</dbReference>
<dbReference type="InterPro" id="IPR029052">
    <property type="entry name" value="Metallo-depent_PP-like"/>
</dbReference>
<keyword evidence="1" id="KW-0378">Hydrolase</keyword>
<dbReference type="PANTHER" id="PTHR30337:SF7">
    <property type="entry name" value="PHOSPHOESTERASE"/>
    <property type="match status" value="1"/>
</dbReference>
<accession>I3E7E6</accession>
<dbReference type="KEGG" id="bmet:BMMGA3_04025"/>
<dbReference type="HOGENOM" id="CLU_026621_4_0_9"/>
<dbReference type="PIRSF" id="PIRSF033091">
    <property type="entry name" value="Pesterase_YhaO"/>
    <property type="match status" value="1"/>
</dbReference>
<gene>
    <name evidence="3" type="primary">yhaO</name>
    <name evidence="3" type="ORF">BMMGA3_04025</name>
</gene>
<dbReference type="InterPro" id="IPR014576">
    <property type="entry name" value="Pesterase_YhaO"/>
</dbReference>
<evidence type="ECO:0000313" key="3">
    <source>
        <dbReference type="EMBL" id="AIE59245.1"/>
    </source>
</evidence>
<feature type="domain" description="Calcineurin-like phosphoesterase" evidence="2">
    <location>
        <begin position="5"/>
        <end position="201"/>
    </location>
</feature>
<evidence type="ECO:0000313" key="4">
    <source>
        <dbReference type="Proteomes" id="UP000027602"/>
    </source>
</evidence>
<dbReference type="eggNOG" id="COG0420">
    <property type="taxonomic scope" value="Bacteria"/>
</dbReference>